<dbReference type="SUPFAM" id="SSF46894">
    <property type="entry name" value="C-terminal effector domain of the bipartite response regulators"/>
    <property type="match status" value="1"/>
</dbReference>
<dbReference type="eggNOG" id="COG2197">
    <property type="taxonomic scope" value="Bacteria"/>
</dbReference>
<evidence type="ECO:0000259" key="4">
    <source>
        <dbReference type="PROSITE" id="PS50113"/>
    </source>
</evidence>
<dbReference type="InterPro" id="IPR000792">
    <property type="entry name" value="Tscrpt_reg_LuxR_C"/>
</dbReference>
<dbReference type="HOGENOM" id="CLU_623651_0_0_7"/>
<dbReference type="InterPro" id="IPR035965">
    <property type="entry name" value="PAS-like_dom_sf"/>
</dbReference>
<feature type="compositionally biased region" description="Basic residues" evidence="1">
    <location>
        <begin position="75"/>
        <end position="84"/>
    </location>
</feature>
<dbReference type="PANTHER" id="PTHR44757:SF2">
    <property type="entry name" value="BIOFILM ARCHITECTURE MAINTENANCE PROTEIN MBAA"/>
    <property type="match status" value="1"/>
</dbReference>
<dbReference type="PROSITE" id="PS50112">
    <property type="entry name" value="PAS"/>
    <property type="match status" value="1"/>
</dbReference>
<evidence type="ECO:0000259" key="2">
    <source>
        <dbReference type="PROSITE" id="PS50043"/>
    </source>
</evidence>
<protein>
    <submittedName>
        <fullName evidence="5">Transcriptional regulator, LuxR family</fullName>
    </submittedName>
</protein>
<dbReference type="Gene3D" id="3.30.450.20">
    <property type="entry name" value="PAS domain"/>
    <property type="match status" value="2"/>
</dbReference>
<dbReference type="STRING" id="525897.Dbac_1031"/>
<name>C7LQR5_DESBD</name>
<feature type="domain" description="PAC" evidence="4">
    <location>
        <begin position="115"/>
        <end position="165"/>
    </location>
</feature>
<dbReference type="Proteomes" id="UP000002216">
    <property type="component" value="Chromosome"/>
</dbReference>
<proteinExistence type="predicted"/>
<dbReference type="Pfam" id="PF00196">
    <property type="entry name" value="GerE"/>
    <property type="match status" value="1"/>
</dbReference>
<dbReference type="Pfam" id="PF13188">
    <property type="entry name" value="PAS_8"/>
    <property type="match status" value="1"/>
</dbReference>
<reference evidence="5 6" key="1">
    <citation type="journal article" date="2009" name="Stand. Genomic Sci.">
        <title>Complete genome sequence of Desulfomicrobium baculatum type strain (X).</title>
        <authorList>
            <person name="Copeland A."/>
            <person name="Spring S."/>
            <person name="Goker M."/>
            <person name="Schneider S."/>
            <person name="Lapidus A."/>
            <person name="Del Rio T.G."/>
            <person name="Tice H."/>
            <person name="Cheng J.F."/>
            <person name="Chen F."/>
            <person name="Nolan M."/>
            <person name="Bruce D."/>
            <person name="Goodwin L."/>
            <person name="Pitluck S."/>
            <person name="Ivanova N."/>
            <person name="Mavrommatis K."/>
            <person name="Ovchinnikova G."/>
            <person name="Pati A."/>
            <person name="Chen A."/>
            <person name="Palaniappan K."/>
            <person name="Land M."/>
            <person name="Hauser L."/>
            <person name="Chang Y.J."/>
            <person name="Jeffries C.C."/>
            <person name="Meincke L."/>
            <person name="Sims D."/>
            <person name="Brettin T."/>
            <person name="Detter J.C."/>
            <person name="Han C."/>
            <person name="Chain P."/>
            <person name="Bristow J."/>
            <person name="Eisen J.A."/>
            <person name="Markowitz V."/>
            <person name="Hugenholtz P."/>
            <person name="Kyrpides N.C."/>
            <person name="Klenk H.P."/>
            <person name="Lucas S."/>
        </authorList>
    </citation>
    <scope>NUCLEOTIDE SEQUENCE [LARGE SCALE GENOMIC DNA]</scope>
    <source>
        <strain evidence="6">DSM 4028 / VKM B-1378 / X</strain>
    </source>
</reference>
<evidence type="ECO:0000313" key="6">
    <source>
        <dbReference type="Proteomes" id="UP000002216"/>
    </source>
</evidence>
<dbReference type="eggNOG" id="COG2202">
    <property type="taxonomic scope" value="Bacteria"/>
</dbReference>
<evidence type="ECO:0000259" key="3">
    <source>
        <dbReference type="PROSITE" id="PS50112"/>
    </source>
</evidence>
<dbReference type="PRINTS" id="PR00038">
    <property type="entry name" value="HTHLUXR"/>
</dbReference>
<feature type="domain" description="PAS" evidence="3">
    <location>
        <begin position="35"/>
        <end position="93"/>
    </location>
</feature>
<dbReference type="Pfam" id="PF13426">
    <property type="entry name" value="PAS_9"/>
    <property type="match status" value="1"/>
</dbReference>
<dbReference type="PROSITE" id="PS50043">
    <property type="entry name" value="HTH_LUXR_2"/>
    <property type="match status" value="1"/>
</dbReference>
<sequence>MRDFEKSRTQFLAELHQTRQKLADHEAGTASLEDTEQRYRALLNTFRVGVAVFDRHGSIIESNGFASTLLGMPGSKRHSRNAHGPKREMIRPDGSSMPPAEFACMLAVEENRLVENVEMGIKNTAGGVTWVSTSALPLRLGDVDLIVVTFCDITERKQAERMLLESEVKFHTLFNSLPMATIICAIEDGKLLEVNDVFEQSMGYSREEALQKSTTDLEIWASPKRRARYASLLKRHGAVRNFETALRRRDGSLAAMLISGELIEIADAKRIISVGLDITDRKRLEKDFNATTARLKDMHVALRVVFEQREQDRLEMERRVLDNMRMLVTPYLAAVRGENLSSQAAHNLDSAVKALEDITSGFARILNDEYRTLTGNEIRVADMVRSGMTSKEIAVALGLSVTTANFYRASIRKKLRLVGKKVTLGAYLMALTDEKTKPR</sequence>
<dbReference type="InterPro" id="IPR001610">
    <property type="entry name" value="PAC"/>
</dbReference>
<dbReference type="InterPro" id="IPR000014">
    <property type="entry name" value="PAS"/>
</dbReference>
<feature type="domain" description="HTH luxR-type" evidence="2">
    <location>
        <begin position="366"/>
        <end position="434"/>
    </location>
</feature>
<gene>
    <name evidence="5" type="ordered locus">Dbac_1031</name>
</gene>
<dbReference type="SMART" id="SM00091">
    <property type="entry name" value="PAS"/>
    <property type="match status" value="2"/>
</dbReference>
<dbReference type="SMART" id="SM00421">
    <property type="entry name" value="HTH_LUXR"/>
    <property type="match status" value="1"/>
</dbReference>
<dbReference type="NCBIfam" id="TIGR00229">
    <property type="entry name" value="sensory_box"/>
    <property type="match status" value="2"/>
</dbReference>
<feature type="domain" description="PAC" evidence="4">
    <location>
        <begin position="240"/>
        <end position="290"/>
    </location>
</feature>
<dbReference type="PROSITE" id="PS50113">
    <property type="entry name" value="PAC"/>
    <property type="match status" value="2"/>
</dbReference>
<dbReference type="AlphaFoldDB" id="C7LQR5"/>
<dbReference type="SMART" id="SM00086">
    <property type="entry name" value="PAC"/>
    <property type="match status" value="2"/>
</dbReference>
<dbReference type="PANTHER" id="PTHR44757">
    <property type="entry name" value="DIGUANYLATE CYCLASE DGCP"/>
    <property type="match status" value="1"/>
</dbReference>
<keyword evidence="6" id="KW-1185">Reference proteome</keyword>
<dbReference type="EMBL" id="CP001629">
    <property type="protein sequence ID" value="ACU89144.1"/>
    <property type="molecule type" value="Genomic_DNA"/>
</dbReference>
<dbReference type="OrthoDB" id="5429992at2"/>
<dbReference type="KEGG" id="dba:Dbac_1031"/>
<dbReference type="Gene3D" id="1.10.10.10">
    <property type="entry name" value="Winged helix-like DNA-binding domain superfamily/Winged helix DNA-binding domain"/>
    <property type="match status" value="1"/>
</dbReference>
<accession>C7LQR5</accession>
<feature type="region of interest" description="Disordered" evidence="1">
    <location>
        <begin position="71"/>
        <end position="94"/>
    </location>
</feature>
<dbReference type="SUPFAM" id="SSF55785">
    <property type="entry name" value="PYP-like sensor domain (PAS domain)"/>
    <property type="match status" value="2"/>
</dbReference>
<dbReference type="RefSeq" id="WP_015773242.1">
    <property type="nucleotide sequence ID" value="NC_013173.1"/>
</dbReference>
<dbReference type="InterPro" id="IPR000700">
    <property type="entry name" value="PAS-assoc_C"/>
</dbReference>
<dbReference type="GO" id="GO:0006355">
    <property type="term" value="P:regulation of DNA-templated transcription"/>
    <property type="evidence" value="ECO:0007669"/>
    <property type="project" value="InterPro"/>
</dbReference>
<dbReference type="CDD" id="cd00130">
    <property type="entry name" value="PAS"/>
    <property type="match status" value="1"/>
</dbReference>
<dbReference type="GO" id="GO:0003677">
    <property type="term" value="F:DNA binding"/>
    <property type="evidence" value="ECO:0007669"/>
    <property type="project" value="InterPro"/>
</dbReference>
<organism evidence="5 6">
    <name type="scientific">Desulfomicrobium baculatum (strain DSM 4028 / VKM B-1378 / X)</name>
    <name type="common">Desulfovibrio baculatus</name>
    <dbReference type="NCBI Taxonomy" id="525897"/>
    <lineage>
        <taxon>Bacteria</taxon>
        <taxon>Pseudomonadati</taxon>
        <taxon>Thermodesulfobacteriota</taxon>
        <taxon>Desulfovibrionia</taxon>
        <taxon>Desulfovibrionales</taxon>
        <taxon>Desulfomicrobiaceae</taxon>
        <taxon>Desulfomicrobium</taxon>
    </lineage>
</organism>
<dbReference type="InterPro" id="IPR016032">
    <property type="entry name" value="Sig_transdc_resp-reg_C-effctor"/>
</dbReference>
<evidence type="ECO:0000256" key="1">
    <source>
        <dbReference type="SAM" id="MobiDB-lite"/>
    </source>
</evidence>
<dbReference type="InterPro" id="IPR036388">
    <property type="entry name" value="WH-like_DNA-bd_sf"/>
</dbReference>
<evidence type="ECO:0000313" key="5">
    <source>
        <dbReference type="EMBL" id="ACU89144.1"/>
    </source>
</evidence>
<dbReference type="InterPro" id="IPR052155">
    <property type="entry name" value="Biofilm_reg_signaling"/>
</dbReference>